<reference evidence="3" key="3">
    <citation type="journal article" date="2003" name="Proc. Natl. Acad. Sci. U.S.A.">
        <title>Type I polyketide synthase requiring a discrete acyltransferase for polyketide biosynthesis.</title>
        <authorList>
            <person name="Cheng Y.Q."/>
            <person name="Tang G.L."/>
            <person name="Shen B."/>
        </authorList>
    </citation>
    <scope>NUCLEOTIDE SEQUENCE</scope>
</reference>
<feature type="domain" description="Thioesterase" evidence="2">
    <location>
        <begin position="6"/>
        <end position="222"/>
    </location>
</feature>
<dbReference type="ESTHER" id="strat-Q8GGR1">
    <property type="family name" value="Thioesterase"/>
</dbReference>
<dbReference type="Pfam" id="PF00975">
    <property type="entry name" value="Thioesterase"/>
    <property type="match status" value="1"/>
</dbReference>
<name>Q8GGR1_STRAZ</name>
<dbReference type="AlphaFoldDB" id="Q8GGR1"/>
<dbReference type="InterPro" id="IPR029058">
    <property type="entry name" value="AB_hydrolase_fold"/>
</dbReference>
<dbReference type="InterPro" id="IPR001031">
    <property type="entry name" value="Thioesterase"/>
</dbReference>
<dbReference type="SUPFAM" id="SSF53474">
    <property type="entry name" value="alpha/beta-Hydrolases"/>
    <property type="match status" value="1"/>
</dbReference>
<reference evidence="3" key="1">
    <citation type="journal article" date="2002" name="J. Bacteriol.">
        <title>Identification and localization of the gene cluster encoding biosynthesis of the antitumor macrolactam leinamycin in Streptomyces atroolivaceus S-140.</title>
        <authorList>
            <person name="Cheng Y.Q."/>
            <person name="Tang G.L."/>
            <person name="Shen B."/>
        </authorList>
    </citation>
    <scope>NUCLEOTIDE SEQUENCE</scope>
</reference>
<protein>
    <submittedName>
        <fullName evidence="3">Thioesterase</fullName>
    </submittedName>
</protein>
<evidence type="ECO:0000259" key="2">
    <source>
        <dbReference type="Pfam" id="PF00975"/>
    </source>
</evidence>
<dbReference type="InterPro" id="IPR012223">
    <property type="entry name" value="TEII"/>
</dbReference>
<dbReference type="Gene3D" id="3.40.50.1820">
    <property type="entry name" value="alpha/beta hydrolase"/>
    <property type="match status" value="1"/>
</dbReference>
<dbReference type="PANTHER" id="PTHR11487:SF0">
    <property type="entry name" value="S-ACYL FATTY ACID SYNTHASE THIOESTERASE, MEDIUM CHAIN"/>
    <property type="match status" value="1"/>
</dbReference>
<proteinExistence type="inferred from homology"/>
<evidence type="ECO:0000313" key="3">
    <source>
        <dbReference type="EMBL" id="AAN85504.1"/>
    </source>
</evidence>
<dbReference type="EMBL" id="AF484556">
    <property type="protein sequence ID" value="AAN85504.1"/>
    <property type="molecule type" value="Genomic_DNA"/>
</dbReference>
<reference evidence="3" key="4">
    <citation type="journal article" date="2004" name="Chem. Biol.">
        <title>Leinamycin biosynthesis revealing unprecedented architectural complexity for a hybrid polyketide synthase and nonribosomal peptide synthetase.</title>
        <authorList>
            <person name="Tang G.L."/>
            <person name="Cheng Y.Q."/>
            <person name="Shen B."/>
        </authorList>
    </citation>
    <scope>NUCLEOTIDE SEQUENCE</scope>
</reference>
<dbReference type="GO" id="GO:0008610">
    <property type="term" value="P:lipid biosynthetic process"/>
    <property type="evidence" value="ECO:0007669"/>
    <property type="project" value="TreeGrafter"/>
</dbReference>
<comment type="similarity">
    <text evidence="1">Belongs to the thioesterase family.</text>
</comment>
<dbReference type="PANTHER" id="PTHR11487">
    <property type="entry name" value="THIOESTERASE"/>
    <property type="match status" value="1"/>
</dbReference>
<organism evidence="3">
    <name type="scientific">Streptomyces atroolivaceus</name>
    <dbReference type="NCBI Taxonomy" id="66869"/>
    <lineage>
        <taxon>Bacteria</taxon>
        <taxon>Bacillati</taxon>
        <taxon>Actinomycetota</taxon>
        <taxon>Actinomycetes</taxon>
        <taxon>Kitasatosporales</taxon>
        <taxon>Streptomycetaceae</taxon>
        <taxon>Streptomyces</taxon>
    </lineage>
</organism>
<accession>Q8GGR1</accession>
<evidence type="ECO:0000256" key="1">
    <source>
        <dbReference type="ARBA" id="ARBA00007169"/>
    </source>
</evidence>
<sequence length="235" mass="25116">MLSAAVLCFAPAGAGASFFHPWLGQREGLTVLPVELPGREKRFAEPECTELGALMDAVLPALRSATAGFDKVAVLGHSFGALLAYEATRALAAERDGLTLVASGATWPGTLRRGRITGLADDEFIAGIHTIAGYRHPALDEPELRDLVLPPLRTDVAMHENYVYVEREPLDVPVLAVRGDADRLVSADDLTEWERVTTGTVTVAELTGAHMYLVEEWPALLDLLAGHLLGAGTPS</sequence>
<reference evidence="3" key="2">
    <citation type="submission" date="2002-02" db="EMBL/GenBank/DDBJ databases">
        <authorList>
            <person name="Cheng Y.-Q."/>
            <person name="Tang G.-L."/>
            <person name="Shen B."/>
        </authorList>
    </citation>
    <scope>NUCLEOTIDE SEQUENCE</scope>
</reference>